<dbReference type="CDD" id="cd03046">
    <property type="entry name" value="GST_N_GTT1_like"/>
    <property type="match status" value="1"/>
</dbReference>
<evidence type="ECO:0000313" key="9">
    <source>
        <dbReference type="Proteomes" id="UP000000598"/>
    </source>
</evidence>
<dbReference type="PANTHER" id="PTHR44051:SF9">
    <property type="entry name" value="GLUTATHIONE S-TRANSFERASE 1"/>
    <property type="match status" value="1"/>
</dbReference>
<dbReference type="InterPro" id="IPR036249">
    <property type="entry name" value="Thioredoxin-like_sf"/>
</dbReference>
<dbReference type="Pfam" id="PF00043">
    <property type="entry name" value="GST_C"/>
    <property type="match status" value="1"/>
</dbReference>
<dbReference type="SUPFAM" id="SSF52833">
    <property type="entry name" value="Thioredoxin-like"/>
    <property type="match status" value="1"/>
</dbReference>
<dbReference type="PaxDb" id="284590-Q6CYH8"/>
<dbReference type="AlphaFoldDB" id="Q6CYH8"/>
<dbReference type="OMA" id="WIHFAES"/>
<dbReference type="PANTHER" id="PTHR44051">
    <property type="entry name" value="GLUTATHIONE S-TRANSFERASE-RELATED"/>
    <property type="match status" value="1"/>
</dbReference>
<evidence type="ECO:0000256" key="5">
    <source>
        <dbReference type="RuleBase" id="RU003494"/>
    </source>
</evidence>
<evidence type="ECO:0000259" key="7">
    <source>
        <dbReference type="PROSITE" id="PS50405"/>
    </source>
</evidence>
<dbReference type="FunCoup" id="Q6CYH8">
    <property type="interactions" value="128"/>
</dbReference>
<reference evidence="8 9" key="1">
    <citation type="journal article" date="2004" name="Nature">
        <title>Genome evolution in yeasts.</title>
        <authorList>
            <consortium name="Genolevures"/>
            <person name="Dujon B."/>
            <person name="Sherman D."/>
            <person name="Fischer G."/>
            <person name="Durrens P."/>
            <person name="Casaregola S."/>
            <person name="Lafontaine I."/>
            <person name="de Montigny J."/>
            <person name="Marck C."/>
            <person name="Neuveglise C."/>
            <person name="Talla E."/>
            <person name="Goffard N."/>
            <person name="Frangeul L."/>
            <person name="Aigle M."/>
            <person name="Anthouard V."/>
            <person name="Babour A."/>
            <person name="Barbe V."/>
            <person name="Barnay S."/>
            <person name="Blanchin S."/>
            <person name="Beckerich J.M."/>
            <person name="Beyne E."/>
            <person name="Bleykasten C."/>
            <person name="Boisrame A."/>
            <person name="Boyer J."/>
            <person name="Cattolico L."/>
            <person name="Confanioleri F."/>
            <person name="de Daruvar A."/>
            <person name="Despons L."/>
            <person name="Fabre E."/>
            <person name="Fairhead C."/>
            <person name="Ferry-Dumazet H."/>
            <person name="Groppi A."/>
            <person name="Hantraye F."/>
            <person name="Hennequin C."/>
            <person name="Jauniaux N."/>
            <person name="Joyet P."/>
            <person name="Kachouri R."/>
            <person name="Kerrest A."/>
            <person name="Koszul R."/>
            <person name="Lemaire M."/>
            <person name="Lesur I."/>
            <person name="Ma L."/>
            <person name="Muller H."/>
            <person name="Nicaud J.M."/>
            <person name="Nikolski M."/>
            <person name="Oztas S."/>
            <person name="Ozier-Kalogeropoulos O."/>
            <person name="Pellenz S."/>
            <person name="Potier S."/>
            <person name="Richard G.F."/>
            <person name="Straub M.L."/>
            <person name="Suleau A."/>
            <person name="Swennene D."/>
            <person name="Tekaia F."/>
            <person name="Wesolowski-Louvel M."/>
            <person name="Westhof E."/>
            <person name="Wirth B."/>
            <person name="Zeniou-Meyer M."/>
            <person name="Zivanovic I."/>
            <person name="Bolotin-Fukuhara M."/>
            <person name="Thierry A."/>
            <person name="Bouchier C."/>
            <person name="Caudron B."/>
            <person name="Scarpelli C."/>
            <person name="Gaillardin C."/>
            <person name="Weissenbach J."/>
            <person name="Wincker P."/>
            <person name="Souciet J.L."/>
        </authorList>
    </citation>
    <scope>NUCLEOTIDE SEQUENCE [LARGE SCALE GENOMIC DNA]</scope>
    <source>
        <strain evidence="9">ATCC 8585 / CBS 2359 / DSM 70799 / NBRC 1267 / NRRL Y-1140 / WM37</strain>
    </source>
</reference>
<dbReference type="eggNOG" id="KOG0867">
    <property type="taxonomic scope" value="Eukaryota"/>
</dbReference>
<dbReference type="EMBL" id="CR382121">
    <property type="protein sequence ID" value="CAH02599.1"/>
    <property type="molecule type" value="Genomic_DNA"/>
</dbReference>
<evidence type="ECO:0000256" key="2">
    <source>
        <dbReference type="ARBA" id="ARBA00012452"/>
    </source>
</evidence>
<dbReference type="SFLD" id="SFLDS00019">
    <property type="entry name" value="Glutathione_Transferase_(cytos"/>
    <property type="match status" value="1"/>
</dbReference>
<proteinExistence type="inferred from homology"/>
<dbReference type="GO" id="GO:0004602">
    <property type="term" value="F:glutathione peroxidase activity"/>
    <property type="evidence" value="ECO:0007669"/>
    <property type="project" value="UniProtKB-ARBA"/>
</dbReference>
<sequence length="234" mass="27289">MSTNVIKVHWLNQSRAFRVLWLLDHLKLDYEIVPYKRNEQFRAPEELKKIHPLGRAPILEIDYKSSDRKDILAESGYIFQYILENFDKEGILNNADQQKAEKIKYYLHYAEGSLQPPLFIEFLLSKAKEAPVPFPFSYITKKFADKISEKYSRGEVKNQLDFIETEIEQNDGYLVGGKLSAADILLSFPLEMAFERQFARTEEYPNIAKWLETIKREESYSTSKDKAKANGASF</sequence>
<dbReference type="InParanoid" id="Q6CYH8"/>
<comment type="catalytic activity">
    <reaction evidence="4">
        <text>RX + glutathione = an S-substituted glutathione + a halide anion + H(+)</text>
        <dbReference type="Rhea" id="RHEA:16437"/>
        <dbReference type="ChEBI" id="CHEBI:15378"/>
        <dbReference type="ChEBI" id="CHEBI:16042"/>
        <dbReference type="ChEBI" id="CHEBI:17792"/>
        <dbReference type="ChEBI" id="CHEBI:57925"/>
        <dbReference type="ChEBI" id="CHEBI:90779"/>
        <dbReference type="EC" id="2.5.1.18"/>
    </reaction>
</comment>
<dbReference type="GO" id="GO:0005737">
    <property type="term" value="C:cytoplasm"/>
    <property type="evidence" value="ECO:0007669"/>
    <property type="project" value="UniProtKB-ARBA"/>
</dbReference>
<keyword evidence="3" id="KW-0808">Transferase</keyword>
<dbReference type="EC" id="2.5.1.18" evidence="2"/>
<keyword evidence="9" id="KW-1185">Reference proteome</keyword>
<dbReference type="InterPro" id="IPR004046">
    <property type="entry name" value="GST_C"/>
</dbReference>
<dbReference type="PROSITE" id="PS50405">
    <property type="entry name" value="GST_CTER"/>
    <property type="match status" value="1"/>
</dbReference>
<organism evidence="8 9">
    <name type="scientific">Kluyveromyces lactis (strain ATCC 8585 / CBS 2359 / DSM 70799 / NBRC 1267 / NRRL Y-1140 / WM37)</name>
    <name type="common">Yeast</name>
    <name type="synonym">Candida sphaerica</name>
    <dbReference type="NCBI Taxonomy" id="284590"/>
    <lineage>
        <taxon>Eukaryota</taxon>
        <taxon>Fungi</taxon>
        <taxon>Dikarya</taxon>
        <taxon>Ascomycota</taxon>
        <taxon>Saccharomycotina</taxon>
        <taxon>Saccharomycetes</taxon>
        <taxon>Saccharomycetales</taxon>
        <taxon>Saccharomycetaceae</taxon>
        <taxon>Kluyveromyces</taxon>
    </lineage>
</organism>
<dbReference type="InterPro" id="IPR010987">
    <property type="entry name" value="Glutathione-S-Trfase_C-like"/>
</dbReference>
<dbReference type="KEGG" id="kla:KLLA0_A00264g"/>
<gene>
    <name evidence="8" type="ORF">KLLA0_A00264g</name>
</gene>
<dbReference type="FunFam" id="3.40.30.10:FF:000156">
    <property type="entry name" value="Glutathione S-transferase 1"/>
    <property type="match status" value="1"/>
</dbReference>
<dbReference type="Pfam" id="PF02798">
    <property type="entry name" value="GST_N"/>
    <property type="match status" value="1"/>
</dbReference>
<dbReference type="SUPFAM" id="SSF47616">
    <property type="entry name" value="GST C-terminal domain-like"/>
    <property type="match status" value="1"/>
</dbReference>
<dbReference type="PROSITE" id="PS50404">
    <property type="entry name" value="GST_NTER"/>
    <property type="match status" value="1"/>
</dbReference>
<protein>
    <recommendedName>
        <fullName evidence="2">glutathione transferase</fullName>
        <ecNumber evidence="2">2.5.1.18</ecNumber>
    </recommendedName>
</protein>
<dbReference type="Gene3D" id="3.40.30.10">
    <property type="entry name" value="Glutaredoxin"/>
    <property type="match status" value="1"/>
</dbReference>
<dbReference type="SFLD" id="SFLDG00358">
    <property type="entry name" value="Main_(cytGST)"/>
    <property type="match status" value="1"/>
</dbReference>
<feature type="domain" description="GST C-terminal" evidence="7">
    <location>
        <begin position="96"/>
        <end position="234"/>
    </location>
</feature>
<name>Q6CYH8_KLULA</name>
<evidence type="ECO:0000256" key="4">
    <source>
        <dbReference type="ARBA" id="ARBA00047960"/>
    </source>
</evidence>
<dbReference type="STRING" id="284590.Q6CYH8"/>
<evidence type="ECO:0000259" key="6">
    <source>
        <dbReference type="PROSITE" id="PS50404"/>
    </source>
</evidence>
<dbReference type="Proteomes" id="UP000000598">
    <property type="component" value="Chromosome A"/>
</dbReference>
<dbReference type="InterPro" id="IPR004045">
    <property type="entry name" value="Glutathione_S-Trfase_N"/>
</dbReference>
<accession>Q6CYH8</accession>
<evidence type="ECO:0000256" key="1">
    <source>
        <dbReference type="ARBA" id="ARBA00007409"/>
    </source>
</evidence>
<dbReference type="Gene3D" id="1.20.1050.10">
    <property type="match status" value="1"/>
</dbReference>
<dbReference type="InterPro" id="IPR036282">
    <property type="entry name" value="Glutathione-S-Trfase_C_sf"/>
</dbReference>
<dbReference type="CDD" id="cd03189">
    <property type="entry name" value="GST_C_GTT1_like"/>
    <property type="match status" value="1"/>
</dbReference>
<dbReference type="GO" id="GO:0004364">
    <property type="term" value="F:glutathione transferase activity"/>
    <property type="evidence" value="ECO:0007669"/>
    <property type="project" value="UniProtKB-EC"/>
</dbReference>
<evidence type="ECO:0000256" key="3">
    <source>
        <dbReference type="ARBA" id="ARBA00022679"/>
    </source>
</evidence>
<comment type="similarity">
    <text evidence="1 5">Belongs to the GST superfamily.</text>
</comment>
<feature type="domain" description="GST N-terminal" evidence="6">
    <location>
        <begin position="3"/>
        <end position="90"/>
    </location>
</feature>
<evidence type="ECO:0000313" key="8">
    <source>
        <dbReference type="EMBL" id="CAH02599.1"/>
    </source>
</evidence>
<dbReference type="InterPro" id="IPR040079">
    <property type="entry name" value="Glutathione_S-Trfase"/>
</dbReference>
<dbReference type="HOGENOM" id="CLU_011226_15_1_1"/>